<evidence type="ECO:0000313" key="1">
    <source>
        <dbReference type="EMBL" id="PNT64048.1"/>
    </source>
</evidence>
<dbReference type="Gramene" id="PNT64048">
    <property type="protein sequence ID" value="PNT64048"/>
    <property type="gene ID" value="BRADI_4g23822v3"/>
</dbReference>
<dbReference type="EMBL" id="CM000883">
    <property type="protein sequence ID" value="PNT64048.1"/>
    <property type="molecule type" value="Genomic_DNA"/>
</dbReference>
<proteinExistence type="predicted"/>
<dbReference type="EnsemblPlants" id="PNT64048">
    <property type="protein sequence ID" value="PNT64048"/>
    <property type="gene ID" value="BRADI_4g23822v3"/>
</dbReference>
<dbReference type="InParanoid" id="A0A2K2CPS6"/>
<evidence type="ECO:0000313" key="2">
    <source>
        <dbReference type="EnsemblPlants" id="PNT64048"/>
    </source>
</evidence>
<dbReference type="Proteomes" id="UP000008810">
    <property type="component" value="Chromosome 4"/>
</dbReference>
<keyword evidence="3" id="KW-1185">Reference proteome</keyword>
<reference evidence="1 2" key="1">
    <citation type="journal article" date="2010" name="Nature">
        <title>Genome sequencing and analysis of the model grass Brachypodium distachyon.</title>
        <authorList>
            <consortium name="International Brachypodium Initiative"/>
        </authorList>
    </citation>
    <scope>NUCLEOTIDE SEQUENCE [LARGE SCALE GENOMIC DNA]</scope>
    <source>
        <strain evidence="1 2">Bd21</strain>
    </source>
</reference>
<dbReference type="AlphaFoldDB" id="A0A2K2CPS6"/>
<organism evidence="1">
    <name type="scientific">Brachypodium distachyon</name>
    <name type="common">Purple false brome</name>
    <name type="synonym">Trachynia distachya</name>
    <dbReference type="NCBI Taxonomy" id="15368"/>
    <lineage>
        <taxon>Eukaryota</taxon>
        <taxon>Viridiplantae</taxon>
        <taxon>Streptophyta</taxon>
        <taxon>Embryophyta</taxon>
        <taxon>Tracheophyta</taxon>
        <taxon>Spermatophyta</taxon>
        <taxon>Magnoliopsida</taxon>
        <taxon>Liliopsida</taxon>
        <taxon>Poales</taxon>
        <taxon>Poaceae</taxon>
        <taxon>BOP clade</taxon>
        <taxon>Pooideae</taxon>
        <taxon>Stipodae</taxon>
        <taxon>Brachypodieae</taxon>
        <taxon>Brachypodium</taxon>
    </lineage>
</organism>
<accession>A0A2K2CPS6</accession>
<sequence length="123" mass="13199">MQMQVTLRNINKLITTSTPFAADRHDGEVAPDAERIIRQIRRGFEISLLDEIRVAPARALGREVIEDTEVEGDGVGVLRLSAVGVTRHGPAVASDGEIGGGFDAVAVLQDLLGVRVSVYLEHG</sequence>
<reference evidence="2" key="3">
    <citation type="submission" date="2018-08" db="UniProtKB">
        <authorList>
            <consortium name="EnsemblPlants"/>
        </authorList>
    </citation>
    <scope>IDENTIFICATION</scope>
    <source>
        <strain evidence="2">cv. Bd21</strain>
    </source>
</reference>
<name>A0A2K2CPS6_BRADI</name>
<gene>
    <name evidence="1" type="ORF">BRADI_4g23822v3</name>
</gene>
<protein>
    <submittedName>
        <fullName evidence="1 2">Uncharacterized protein</fullName>
    </submittedName>
</protein>
<reference evidence="1" key="2">
    <citation type="submission" date="2017-06" db="EMBL/GenBank/DDBJ databases">
        <title>WGS assembly of Brachypodium distachyon.</title>
        <authorList>
            <consortium name="The International Brachypodium Initiative"/>
            <person name="Lucas S."/>
            <person name="Harmon-Smith M."/>
            <person name="Lail K."/>
            <person name="Tice H."/>
            <person name="Grimwood J."/>
            <person name="Bruce D."/>
            <person name="Barry K."/>
            <person name="Shu S."/>
            <person name="Lindquist E."/>
            <person name="Wang M."/>
            <person name="Pitluck S."/>
            <person name="Vogel J.P."/>
            <person name="Garvin D.F."/>
            <person name="Mockler T.C."/>
            <person name="Schmutz J."/>
            <person name="Rokhsar D."/>
            <person name="Bevan M.W."/>
        </authorList>
    </citation>
    <scope>NUCLEOTIDE SEQUENCE</scope>
    <source>
        <strain evidence="1">Bd21</strain>
    </source>
</reference>
<evidence type="ECO:0000313" key="3">
    <source>
        <dbReference type="Proteomes" id="UP000008810"/>
    </source>
</evidence>